<accession>A0A249MUE3</accession>
<gene>
    <name evidence="1" type="ORF">CJD35_11435</name>
</gene>
<dbReference type="Proteomes" id="UP000217141">
    <property type="component" value="Chromosome I"/>
</dbReference>
<dbReference type="AlphaFoldDB" id="A0A249MUE3"/>
<reference evidence="1 2" key="1">
    <citation type="submission" date="2017-08" db="EMBL/GenBank/DDBJ databases">
        <title>Whole Genome Sequence of Sphingobium hydrophobicum C1: Insights into Adaption to the Electronic-waste Contaminated Sediment.</title>
        <authorList>
            <person name="Song D."/>
            <person name="Chen X."/>
            <person name="Xu M."/>
        </authorList>
    </citation>
    <scope>NUCLEOTIDE SEQUENCE [LARGE SCALE GENOMIC DNA]</scope>
    <source>
        <strain evidence="1 2">C1</strain>
    </source>
</reference>
<protein>
    <submittedName>
        <fullName evidence="1">Uncharacterized protein</fullName>
    </submittedName>
</protein>
<dbReference type="KEGG" id="shyd:CJD35_11435"/>
<name>A0A249MUE3_SPHXE</name>
<sequence>MDVCARLRVVDAETGDLIAKVIEADAETGRVVRYAVESGNLVREGDRMKLIEEERKIRIEWRTGKQKDSF</sequence>
<evidence type="ECO:0000313" key="2">
    <source>
        <dbReference type="Proteomes" id="UP000217141"/>
    </source>
</evidence>
<proteinExistence type="predicted"/>
<organism evidence="1 2">
    <name type="scientific">Sphingobium xenophagum</name>
    <dbReference type="NCBI Taxonomy" id="121428"/>
    <lineage>
        <taxon>Bacteria</taxon>
        <taxon>Pseudomonadati</taxon>
        <taxon>Pseudomonadota</taxon>
        <taxon>Alphaproteobacteria</taxon>
        <taxon>Sphingomonadales</taxon>
        <taxon>Sphingomonadaceae</taxon>
        <taxon>Sphingobium</taxon>
    </lineage>
</organism>
<dbReference type="EMBL" id="CP022745">
    <property type="protein sequence ID" value="ASY44983.1"/>
    <property type="molecule type" value="Genomic_DNA"/>
</dbReference>
<evidence type="ECO:0000313" key="1">
    <source>
        <dbReference type="EMBL" id="ASY44983.1"/>
    </source>
</evidence>